<accession>A0A6J3M3T2</accession>
<dbReference type="Proteomes" id="UP000504637">
    <property type="component" value="Unplaced"/>
</dbReference>
<keyword evidence="1" id="KW-0732">Signal</keyword>
<name>A0A6J3M3T2_9PEZI</name>
<reference evidence="3" key="2">
    <citation type="submission" date="2020-04" db="EMBL/GenBank/DDBJ databases">
        <authorList>
            <consortium name="NCBI Genome Project"/>
        </authorList>
    </citation>
    <scope>NUCLEOTIDE SEQUENCE</scope>
    <source>
        <strain evidence="3">CBS 342.82</strain>
    </source>
</reference>
<feature type="signal peptide" evidence="1">
    <location>
        <begin position="1"/>
        <end position="17"/>
    </location>
</feature>
<gene>
    <name evidence="3" type="ORF">K489DRAFT_380047</name>
</gene>
<dbReference type="GeneID" id="54362598"/>
<sequence length="122" mass="12851">MFSSAVLASAFAILAAATPIKRDTYYGVGVEFQLKFADGTPYYEPSPIEINQLTQINATGVYQISLDKTASNVNIDQVECRAYKDAAGVVPGSAPFTKASPALLSTTGVTVGSILCYITESS</sequence>
<dbReference type="AlphaFoldDB" id="A0A6J3M3T2"/>
<reference evidence="3" key="1">
    <citation type="submission" date="2020-01" db="EMBL/GenBank/DDBJ databases">
        <authorList>
            <consortium name="DOE Joint Genome Institute"/>
            <person name="Haridas S."/>
            <person name="Albert R."/>
            <person name="Binder M."/>
            <person name="Bloem J."/>
            <person name="Labutti K."/>
            <person name="Salamov A."/>
            <person name="Andreopoulos B."/>
            <person name="Baker S.E."/>
            <person name="Barry K."/>
            <person name="Bills G."/>
            <person name="Bluhm B.H."/>
            <person name="Cannon C."/>
            <person name="Castanera R."/>
            <person name="Culley D.E."/>
            <person name="Daum C."/>
            <person name="Ezra D."/>
            <person name="Gonzalez J.B."/>
            <person name="Henrissat B."/>
            <person name="Kuo A."/>
            <person name="Liang C."/>
            <person name="Lipzen A."/>
            <person name="Lutzoni F."/>
            <person name="Magnuson J."/>
            <person name="Mondo S."/>
            <person name="Nolan M."/>
            <person name="Ohm R."/>
            <person name="Pangilinan J."/>
            <person name="Park H.-J."/>
            <person name="Ramirez L."/>
            <person name="Alfaro M."/>
            <person name="Sun H."/>
            <person name="Tritt A."/>
            <person name="Yoshinaga Y."/>
            <person name="Zwiers L.-H."/>
            <person name="Turgeon B.G."/>
            <person name="Goodwin S.B."/>
            <person name="Spatafora J.W."/>
            <person name="Crous P.W."/>
            <person name="Grigoriev I.V."/>
        </authorList>
    </citation>
    <scope>NUCLEOTIDE SEQUENCE</scope>
    <source>
        <strain evidence="3">CBS 342.82</strain>
    </source>
</reference>
<protein>
    <submittedName>
        <fullName evidence="3">Uncharacterized protein</fullName>
    </submittedName>
</protein>
<evidence type="ECO:0000256" key="1">
    <source>
        <dbReference type="SAM" id="SignalP"/>
    </source>
</evidence>
<evidence type="ECO:0000313" key="3">
    <source>
        <dbReference type="RefSeq" id="XP_033459716.1"/>
    </source>
</evidence>
<keyword evidence="2" id="KW-1185">Reference proteome</keyword>
<dbReference type="RefSeq" id="XP_033459716.1">
    <property type="nucleotide sequence ID" value="XM_033604798.1"/>
</dbReference>
<evidence type="ECO:0000313" key="2">
    <source>
        <dbReference type="Proteomes" id="UP000504637"/>
    </source>
</evidence>
<proteinExistence type="predicted"/>
<dbReference type="OrthoDB" id="5091764at2759"/>
<organism evidence="3">
    <name type="scientific">Dissoconium aciculare CBS 342.82</name>
    <dbReference type="NCBI Taxonomy" id="1314786"/>
    <lineage>
        <taxon>Eukaryota</taxon>
        <taxon>Fungi</taxon>
        <taxon>Dikarya</taxon>
        <taxon>Ascomycota</taxon>
        <taxon>Pezizomycotina</taxon>
        <taxon>Dothideomycetes</taxon>
        <taxon>Dothideomycetidae</taxon>
        <taxon>Mycosphaerellales</taxon>
        <taxon>Dissoconiaceae</taxon>
        <taxon>Dissoconium</taxon>
    </lineage>
</organism>
<reference evidence="3" key="3">
    <citation type="submission" date="2025-08" db="UniProtKB">
        <authorList>
            <consortium name="RefSeq"/>
        </authorList>
    </citation>
    <scope>IDENTIFICATION</scope>
    <source>
        <strain evidence="3">CBS 342.82</strain>
    </source>
</reference>
<feature type="chain" id="PRO_5026807307" evidence="1">
    <location>
        <begin position="18"/>
        <end position="122"/>
    </location>
</feature>